<evidence type="ECO:0000313" key="2">
    <source>
        <dbReference type="EMBL" id="CDP96026.1"/>
    </source>
</evidence>
<keyword evidence="1" id="KW-0472">Membrane</keyword>
<sequence length="448" mass="50591">MVNKVYLPGSRATTAAGNCDEGDLTTLQRKEERLTPLPDITNLTLFGGPPPTNSLIECEHQVAWKTKAVITRRTCPPLSPYPVEQISSPDCISSGTAFFVLLNNLYCSGEILHCIVAWVAKGGQMSINVGVLVGRSGEKEFRNEAKLTLCKLALQGTDRERLNWRPTLPFPAVINANSLPHRPAYSPTINGYWSGLFFPVDTSGNSSNNSTLLERNVSAESSLTVKLEKSKGSERMLLRNIMEEDFFELTFIPELTPTLIEELKWKRVIRKSRKQVNTTTRKKSQHIKKTFIYRGSFLTFCSTLFGTYVSLIFLIQVWILISRIEIKNGTWSLSPAERMTWWFDEVENLGDELGIDKIQRDSEGSVKKSDLSEESTGNNYKNANVVSQQNHPQISPRMLNVFTTVIDNLNQQEAKFYKGRQRMVIATVMSVLFAKYVFGINRSKKRTT</sequence>
<keyword evidence="1" id="KW-0812">Transmembrane</keyword>
<name>A0A1I9FZU5_BRUMA</name>
<evidence type="ECO:0000256" key="1">
    <source>
        <dbReference type="SAM" id="Phobius"/>
    </source>
</evidence>
<keyword evidence="1" id="KW-1133">Transmembrane helix</keyword>
<reference evidence="2" key="2">
    <citation type="submission" date="2012-12" db="EMBL/GenBank/DDBJ databases">
        <authorList>
            <consortium name="WormBase Consortium"/>
            <person name="Ghedin E."/>
            <person name="Paulini M."/>
        </authorList>
    </citation>
    <scope>NUCLEOTIDE SEQUENCE</scope>
    <source>
        <strain evidence="2">FR3</strain>
    </source>
</reference>
<protein>
    <submittedName>
        <fullName evidence="2">Bm1329, isoform f</fullName>
    </submittedName>
</protein>
<dbReference type="EMBL" id="LN856957">
    <property type="protein sequence ID" value="CDP96026.1"/>
    <property type="molecule type" value="Genomic_DNA"/>
</dbReference>
<accession>A0A1I9FZU5</accession>
<reference evidence="2" key="1">
    <citation type="journal article" date="2007" name="Science">
        <title>Draft genome of the filarial nematode parasite Brugia malayi.</title>
        <authorList>
            <person name="Ghedin E."/>
            <person name="Wang S."/>
            <person name="Spiro D."/>
            <person name="Caler E."/>
            <person name="Zhao Q."/>
            <person name="Crabtree J."/>
            <person name="Allen J.E."/>
            <person name="Delcher A.L."/>
            <person name="Guiliano D.B."/>
            <person name="Miranda-Saavedra D."/>
            <person name="Angiuoli S.V."/>
            <person name="Creasy T."/>
            <person name="Amedeo P."/>
            <person name="Haas B."/>
            <person name="El-Sayed N.M."/>
            <person name="Wortman J.R."/>
            <person name="Feldblyum T."/>
            <person name="Tallon L."/>
            <person name="Schatz M."/>
            <person name="Shumway M."/>
            <person name="Koo H."/>
            <person name="Salzberg S.L."/>
            <person name="Schobel S."/>
            <person name="Pertea M."/>
            <person name="Pop M."/>
            <person name="White O."/>
            <person name="Barton G.J."/>
            <person name="Carlow C.K."/>
            <person name="Crawford M.J."/>
            <person name="Daub J."/>
            <person name="Dimmic M.W."/>
            <person name="Estes C.F."/>
            <person name="Foster J.M."/>
            <person name="Ganatra M."/>
            <person name="Gregory W.F."/>
            <person name="Johnson N.M."/>
            <person name="Jin J."/>
            <person name="Komuniecki R."/>
            <person name="Korf I."/>
            <person name="Kumar S."/>
            <person name="Laney S."/>
            <person name="Li B.W."/>
            <person name="Li W."/>
            <person name="Lindblom T.H."/>
            <person name="Lustigman S."/>
            <person name="Ma D."/>
            <person name="Maina C.V."/>
            <person name="Martin D.M."/>
            <person name="McCarter J.P."/>
            <person name="McReynolds L."/>
            <person name="Mitreva M."/>
            <person name="Nutman T.B."/>
            <person name="Parkinson J."/>
            <person name="Peregrin-Alvarez J.M."/>
            <person name="Poole C."/>
            <person name="Ren Q."/>
            <person name="Saunders L."/>
            <person name="Sluder A.E."/>
            <person name="Smith K."/>
            <person name="Stanke M."/>
            <person name="Unnasch T.R."/>
            <person name="Ware J."/>
            <person name="Wei A.D."/>
            <person name="Weil G."/>
            <person name="Williams D.J."/>
            <person name="Zhang Y."/>
            <person name="Williams S.A."/>
            <person name="Fraser-Liggett C."/>
            <person name="Slatko B."/>
            <person name="Blaxter M.L."/>
            <person name="Scott A.L."/>
        </authorList>
    </citation>
    <scope>NUCLEOTIDE SEQUENCE</scope>
    <source>
        <strain evidence="2">FR3</strain>
    </source>
</reference>
<gene>
    <name evidence="2" type="primary">Bm1329</name>
    <name evidence="2" type="ORF">BM_Bm1329</name>
</gene>
<feature type="transmembrane region" description="Helical" evidence="1">
    <location>
        <begin position="423"/>
        <end position="440"/>
    </location>
</feature>
<feature type="transmembrane region" description="Helical" evidence="1">
    <location>
        <begin position="291"/>
        <end position="321"/>
    </location>
</feature>
<proteinExistence type="predicted"/>
<organism evidence="2">
    <name type="scientific">Brugia malayi</name>
    <name type="common">Filarial nematode worm</name>
    <dbReference type="NCBI Taxonomy" id="6279"/>
    <lineage>
        <taxon>Eukaryota</taxon>
        <taxon>Metazoa</taxon>
        <taxon>Ecdysozoa</taxon>
        <taxon>Nematoda</taxon>
        <taxon>Chromadorea</taxon>
        <taxon>Rhabditida</taxon>
        <taxon>Spirurina</taxon>
        <taxon>Spiruromorpha</taxon>
        <taxon>Filarioidea</taxon>
        <taxon>Onchocercidae</taxon>
        <taxon>Brugia</taxon>
    </lineage>
</organism>
<dbReference type="AlphaFoldDB" id="A0A1I9FZU5"/>